<comment type="subcellular location">
    <subcellularLocation>
        <location evidence="1">Mitochondrion</location>
    </subcellularLocation>
</comment>
<feature type="region of interest" description="Disordered" evidence="7">
    <location>
        <begin position="173"/>
        <end position="193"/>
    </location>
</feature>
<dbReference type="Pfam" id="PF05047">
    <property type="entry name" value="L51_S25_CI-B8"/>
    <property type="match status" value="1"/>
</dbReference>
<name>A0A1B6DVW7_9HEMI</name>
<dbReference type="SUPFAM" id="SSF52833">
    <property type="entry name" value="Thioredoxin-like"/>
    <property type="match status" value="1"/>
</dbReference>
<dbReference type="EMBL" id="GEDC01007511">
    <property type="protein sequence ID" value="JAS29787.1"/>
    <property type="molecule type" value="Transcribed_RNA"/>
</dbReference>
<evidence type="ECO:0000256" key="5">
    <source>
        <dbReference type="ARBA" id="ARBA00023274"/>
    </source>
</evidence>
<feature type="compositionally biased region" description="Basic and acidic residues" evidence="7">
    <location>
        <begin position="173"/>
        <end position="186"/>
    </location>
</feature>
<dbReference type="InterPro" id="IPR007741">
    <property type="entry name" value="Ribosomal_mL43/mS25/NADH_DH"/>
</dbReference>
<comment type="similarity">
    <text evidence="2">Belongs to the mitochondrion-specific ribosomal protein mL43 family.</text>
</comment>
<feature type="domain" description="Ribosomal protein/NADH dehydrogenase" evidence="8">
    <location>
        <begin position="37"/>
        <end position="110"/>
    </location>
</feature>
<dbReference type="GO" id="GO:0003735">
    <property type="term" value="F:structural constituent of ribosome"/>
    <property type="evidence" value="ECO:0007669"/>
    <property type="project" value="InterPro"/>
</dbReference>
<dbReference type="InterPro" id="IPR036249">
    <property type="entry name" value="Thioredoxin-like_sf"/>
</dbReference>
<evidence type="ECO:0000256" key="3">
    <source>
        <dbReference type="ARBA" id="ARBA00022980"/>
    </source>
</evidence>
<keyword evidence="4" id="KW-0496">Mitochondrion</keyword>
<dbReference type="PANTHER" id="PTHR21396:SF2">
    <property type="entry name" value="LARGE RIBOSOMAL SUBUNIT PROTEIN ML43"/>
    <property type="match status" value="1"/>
</dbReference>
<sequence length="193" mass="22403">MSNSHLFMKSGFPIPPLRNGIGRYVNQLKRITLKFCKTHGGSKGIREFIESDLVDFAKVNPGIVVYVKPRRFRAPCLTAEYLNGESQYIGCNNMSCEEVSKWLNWLRTRSGIPEMRYMKMWHTEHPTIQGVWHPFFHKNPHINVASFPQDNFFGSVKQPPSATEILLEMFQKQKSEEEQNNKESYGRETNQSC</sequence>
<dbReference type="InterPro" id="IPR039927">
    <property type="entry name" value="Ribosomal_mL43"/>
</dbReference>
<dbReference type="GO" id="GO:0005762">
    <property type="term" value="C:mitochondrial large ribosomal subunit"/>
    <property type="evidence" value="ECO:0007669"/>
    <property type="project" value="TreeGrafter"/>
</dbReference>
<evidence type="ECO:0000256" key="1">
    <source>
        <dbReference type="ARBA" id="ARBA00004173"/>
    </source>
</evidence>
<dbReference type="Gene3D" id="3.40.30.10">
    <property type="entry name" value="Glutaredoxin"/>
    <property type="match status" value="1"/>
</dbReference>
<keyword evidence="3" id="KW-0689">Ribosomal protein</keyword>
<gene>
    <name evidence="9" type="ORF">g.16813</name>
</gene>
<proteinExistence type="inferred from homology"/>
<organism evidence="9">
    <name type="scientific">Clastoptera arizonana</name>
    <name type="common">Arizona spittle bug</name>
    <dbReference type="NCBI Taxonomy" id="38151"/>
    <lineage>
        <taxon>Eukaryota</taxon>
        <taxon>Metazoa</taxon>
        <taxon>Ecdysozoa</taxon>
        <taxon>Arthropoda</taxon>
        <taxon>Hexapoda</taxon>
        <taxon>Insecta</taxon>
        <taxon>Pterygota</taxon>
        <taxon>Neoptera</taxon>
        <taxon>Paraneoptera</taxon>
        <taxon>Hemiptera</taxon>
        <taxon>Auchenorrhyncha</taxon>
        <taxon>Cercopoidea</taxon>
        <taxon>Clastopteridae</taxon>
        <taxon>Clastoptera</taxon>
    </lineage>
</organism>
<dbReference type="FunFam" id="3.40.30.10:FF:000257">
    <property type="entry name" value="39S ribosomal protein L43"/>
    <property type="match status" value="1"/>
</dbReference>
<evidence type="ECO:0000256" key="6">
    <source>
        <dbReference type="ARBA" id="ARBA00035188"/>
    </source>
</evidence>
<accession>A0A1B6DVW7</accession>
<evidence type="ECO:0000313" key="9">
    <source>
        <dbReference type="EMBL" id="JAS29787.1"/>
    </source>
</evidence>
<evidence type="ECO:0000256" key="7">
    <source>
        <dbReference type="SAM" id="MobiDB-lite"/>
    </source>
</evidence>
<evidence type="ECO:0000256" key="4">
    <source>
        <dbReference type="ARBA" id="ARBA00023128"/>
    </source>
</evidence>
<evidence type="ECO:0000259" key="8">
    <source>
        <dbReference type="SMART" id="SM00916"/>
    </source>
</evidence>
<dbReference type="PANTHER" id="PTHR21396">
    <property type="entry name" value="39S RIBOSOMAL PROTEIN L43"/>
    <property type="match status" value="1"/>
</dbReference>
<dbReference type="GO" id="GO:0032543">
    <property type="term" value="P:mitochondrial translation"/>
    <property type="evidence" value="ECO:0007669"/>
    <property type="project" value="InterPro"/>
</dbReference>
<dbReference type="SMART" id="SM00916">
    <property type="entry name" value="L51_S25_CI-B8"/>
    <property type="match status" value="1"/>
</dbReference>
<reference evidence="9" key="1">
    <citation type="submission" date="2015-12" db="EMBL/GenBank/DDBJ databases">
        <title>De novo transcriptome assembly of four potential Pierce s Disease insect vectors from Arizona vineyards.</title>
        <authorList>
            <person name="Tassone E.E."/>
        </authorList>
    </citation>
    <scope>NUCLEOTIDE SEQUENCE</scope>
</reference>
<keyword evidence="5" id="KW-0687">Ribonucleoprotein</keyword>
<dbReference type="AlphaFoldDB" id="A0A1B6DVW7"/>
<protein>
    <recommendedName>
        <fullName evidence="6">Large ribosomal subunit protein mL43</fullName>
    </recommendedName>
</protein>
<evidence type="ECO:0000256" key="2">
    <source>
        <dbReference type="ARBA" id="ARBA00006073"/>
    </source>
</evidence>